<dbReference type="GO" id="GO:0005886">
    <property type="term" value="C:plasma membrane"/>
    <property type="evidence" value="ECO:0007669"/>
    <property type="project" value="UniProtKB-SubCell"/>
</dbReference>
<evidence type="ECO:0000256" key="8">
    <source>
        <dbReference type="RuleBase" id="RU060637"/>
    </source>
</evidence>
<organism evidence="9 10">
    <name type="scientific">Ophiophagus hannah</name>
    <name type="common">King cobra</name>
    <name type="synonym">Naja hannah</name>
    <dbReference type="NCBI Taxonomy" id="8665"/>
    <lineage>
        <taxon>Eukaryota</taxon>
        <taxon>Metazoa</taxon>
        <taxon>Chordata</taxon>
        <taxon>Craniata</taxon>
        <taxon>Vertebrata</taxon>
        <taxon>Euteleostomi</taxon>
        <taxon>Lepidosauria</taxon>
        <taxon>Squamata</taxon>
        <taxon>Bifurcata</taxon>
        <taxon>Unidentata</taxon>
        <taxon>Episquamata</taxon>
        <taxon>Toxicofera</taxon>
        <taxon>Serpentes</taxon>
        <taxon>Colubroidea</taxon>
        <taxon>Elapidae</taxon>
        <taxon>Elapinae</taxon>
        <taxon>Ophiophagus</taxon>
    </lineage>
</organism>
<evidence type="ECO:0000256" key="4">
    <source>
        <dbReference type="ARBA" id="ARBA00022692"/>
    </source>
</evidence>
<evidence type="ECO:0000256" key="6">
    <source>
        <dbReference type="ARBA" id="ARBA00022989"/>
    </source>
</evidence>
<gene>
    <name evidence="9" type="primary">CLDN15</name>
    <name evidence="9" type="ORF">L345_04600</name>
</gene>
<name>V8P4V4_OPHHA</name>
<comment type="subcellular location">
    <subcellularLocation>
        <location evidence="8">Cell junction</location>
        <location evidence="8">Tight junction</location>
    </subcellularLocation>
    <subcellularLocation>
        <location evidence="8">Cell membrane</location>
        <topology evidence="8">Multi-pass membrane protein</topology>
    </subcellularLocation>
</comment>
<keyword evidence="7 8" id="KW-0472">Membrane</keyword>
<evidence type="ECO:0000256" key="2">
    <source>
        <dbReference type="ARBA" id="ARBA00022427"/>
    </source>
</evidence>
<dbReference type="PANTHER" id="PTHR12002">
    <property type="entry name" value="CLAUDIN"/>
    <property type="match status" value="1"/>
</dbReference>
<keyword evidence="2 8" id="KW-0796">Tight junction</keyword>
<dbReference type="GO" id="GO:0005923">
    <property type="term" value="C:bicellular tight junction"/>
    <property type="evidence" value="ECO:0007669"/>
    <property type="project" value="UniProtKB-SubCell"/>
</dbReference>
<dbReference type="GO" id="GO:0005198">
    <property type="term" value="F:structural molecule activity"/>
    <property type="evidence" value="ECO:0007669"/>
    <property type="project" value="InterPro"/>
</dbReference>
<dbReference type="Proteomes" id="UP000018936">
    <property type="component" value="Unassembled WGS sequence"/>
</dbReference>
<keyword evidence="4 8" id="KW-0812">Transmembrane</keyword>
<comment type="caution">
    <text evidence="9">The sequence shown here is derived from an EMBL/GenBank/DDBJ whole genome shotgun (WGS) entry which is preliminary data.</text>
</comment>
<dbReference type="PROSITE" id="PS01346">
    <property type="entry name" value="CLAUDIN"/>
    <property type="match status" value="1"/>
</dbReference>
<reference evidence="9 10" key="1">
    <citation type="journal article" date="2013" name="Proc. Natl. Acad. Sci. U.S.A.">
        <title>The king cobra genome reveals dynamic gene evolution and adaptation in the snake venom system.</title>
        <authorList>
            <person name="Vonk F.J."/>
            <person name="Casewell N.R."/>
            <person name="Henkel C.V."/>
            <person name="Heimberg A.M."/>
            <person name="Jansen H.J."/>
            <person name="McCleary R.J."/>
            <person name="Kerkkamp H.M."/>
            <person name="Vos R.A."/>
            <person name="Guerreiro I."/>
            <person name="Calvete J.J."/>
            <person name="Wuster W."/>
            <person name="Woods A.E."/>
            <person name="Logan J.M."/>
            <person name="Harrison R.A."/>
            <person name="Castoe T.A."/>
            <person name="de Koning A.P."/>
            <person name="Pollock D.D."/>
            <person name="Yandell M."/>
            <person name="Calderon D."/>
            <person name="Renjifo C."/>
            <person name="Currier R.B."/>
            <person name="Salgado D."/>
            <person name="Pla D."/>
            <person name="Sanz L."/>
            <person name="Hyder A.S."/>
            <person name="Ribeiro J.M."/>
            <person name="Arntzen J.W."/>
            <person name="van den Thillart G.E."/>
            <person name="Boetzer M."/>
            <person name="Pirovano W."/>
            <person name="Dirks R.P."/>
            <person name="Spaink H.P."/>
            <person name="Duboule D."/>
            <person name="McGlinn E."/>
            <person name="Kini R.M."/>
            <person name="Richardson M.K."/>
        </authorList>
    </citation>
    <scope>NUCLEOTIDE SEQUENCE</scope>
    <source>
        <tissue evidence="9">Blood</tissue>
    </source>
</reference>
<dbReference type="Pfam" id="PF00822">
    <property type="entry name" value="PMP22_Claudin"/>
    <property type="match status" value="1"/>
</dbReference>
<keyword evidence="5 8" id="KW-0965">Cell junction</keyword>
<feature type="transmembrane region" description="Helical" evidence="8">
    <location>
        <begin position="7"/>
        <end position="29"/>
    </location>
</feature>
<comment type="similarity">
    <text evidence="1 8">Belongs to the claudin family.</text>
</comment>
<keyword evidence="6 8" id="KW-1133">Transmembrane helix</keyword>
<dbReference type="EMBL" id="AZIM01000732">
    <property type="protein sequence ID" value="ETE69594.1"/>
    <property type="molecule type" value="Genomic_DNA"/>
</dbReference>
<protein>
    <recommendedName>
        <fullName evidence="8">Claudin</fullName>
    </recommendedName>
</protein>
<evidence type="ECO:0000256" key="3">
    <source>
        <dbReference type="ARBA" id="ARBA00022475"/>
    </source>
</evidence>
<evidence type="ECO:0000313" key="9">
    <source>
        <dbReference type="EMBL" id="ETE69594.1"/>
    </source>
</evidence>
<evidence type="ECO:0000313" key="10">
    <source>
        <dbReference type="Proteomes" id="UP000018936"/>
    </source>
</evidence>
<comment type="caution">
    <text evidence="8">Lacks conserved residue(s) required for the propagation of feature annotation.</text>
</comment>
<dbReference type="InterPro" id="IPR017974">
    <property type="entry name" value="Claudin_CS"/>
</dbReference>
<comment type="function">
    <text evidence="8">Claudins function as major constituents of the tight junction complexes that regulate the permeability of epithelia.</text>
</comment>
<dbReference type="OrthoDB" id="9933182at2759"/>
<feature type="transmembrane region" description="Helical" evidence="8">
    <location>
        <begin position="119"/>
        <end position="139"/>
    </location>
</feature>
<accession>V8P4V4</accession>
<evidence type="ECO:0000256" key="7">
    <source>
        <dbReference type="ARBA" id="ARBA00023136"/>
    </source>
</evidence>
<evidence type="ECO:0000256" key="1">
    <source>
        <dbReference type="ARBA" id="ARBA00008295"/>
    </source>
</evidence>
<keyword evidence="10" id="KW-1185">Reference proteome</keyword>
<keyword evidence="3 8" id="KW-1003">Cell membrane</keyword>
<dbReference type="InterPro" id="IPR004031">
    <property type="entry name" value="PMP22/EMP/MP20/Claudin"/>
</dbReference>
<sequence length="159" mass="17683">MSLLLETVGFFLSTVGWALLAVTLFNSYWRVSSVSGNVITTSTIFENLWQSCATDSTGVYNCWEFQSLLELPAVLDASQGYILASVHIDILCPANMLDCKPHYPQPMGIWTAYLQASRALMITALVLGFLAIVTSMLGLQSLRDGDRFMVRLQYHPGFF</sequence>
<dbReference type="AlphaFoldDB" id="V8P4V4"/>
<dbReference type="InterPro" id="IPR006187">
    <property type="entry name" value="Claudin"/>
</dbReference>
<dbReference type="Gene3D" id="1.20.140.150">
    <property type="match status" value="2"/>
</dbReference>
<proteinExistence type="inferred from homology"/>
<evidence type="ECO:0000256" key="5">
    <source>
        <dbReference type="ARBA" id="ARBA00022949"/>
    </source>
</evidence>